<keyword evidence="8" id="KW-1185">Reference proteome</keyword>
<evidence type="ECO:0000256" key="2">
    <source>
        <dbReference type="ARBA" id="ARBA00022723"/>
    </source>
</evidence>
<dbReference type="PANTHER" id="PTHR16740">
    <property type="entry name" value="CYTOCHROME B5-RELATED PROTEIN-RELATED"/>
    <property type="match status" value="1"/>
</dbReference>
<dbReference type="AlphaFoldDB" id="A0AAN8XNX7"/>
<keyword evidence="2 4" id="KW-0479">Metal-binding</keyword>
<comment type="caution">
    <text evidence="4">Lacks conserved residue(s) required for the propagation of feature annotation.</text>
</comment>
<reference evidence="7 8" key="1">
    <citation type="submission" date="2023-11" db="EMBL/GenBank/DDBJ databases">
        <title>Halocaridina rubra genome assembly.</title>
        <authorList>
            <person name="Smith C."/>
        </authorList>
    </citation>
    <scope>NUCLEOTIDE SEQUENCE [LARGE SCALE GENOMIC DNA]</scope>
    <source>
        <strain evidence="7">EP-1</strain>
        <tissue evidence="7">Whole</tissue>
    </source>
</reference>
<dbReference type="Pfam" id="PF00173">
    <property type="entry name" value="Cyt-b5"/>
    <property type="match status" value="1"/>
</dbReference>
<keyword evidence="4" id="KW-1133">Transmembrane helix</keyword>
<dbReference type="SMART" id="SM01117">
    <property type="entry name" value="Cyt-b5"/>
    <property type="match status" value="1"/>
</dbReference>
<comment type="caution">
    <text evidence="7">The sequence shown here is derived from an EMBL/GenBank/DDBJ whole genome shotgun (WGS) entry which is preliminary data.</text>
</comment>
<dbReference type="SUPFAM" id="SSF55856">
    <property type="entry name" value="Cytochrome b5-like heme/steroid binding domain"/>
    <property type="match status" value="1"/>
</dbReference>
<keyword evidence="1 4" id="KW-0349">Heme</keyword>
<dbReference type="GO" id="GO:0046872">
    <property type="term" value="F:metal ion binding"/>
    <property type="evidence" value="ECO:0007669"/>
    <property type="project" value="UniProtKB-UniRule"/>
</dbReference>
<evidence type="ECO:0000313" key="7">
    <source>
        <dbReference type="EMBL" id="KAK7086141.1"/>
    </source>
</evidence>
<evidence type="ECO:0000313" key="8">
    <source>
        <dbReference type="Proteomes" id="UP001381693"/>
    </source>
</evidence>
<dbReference type="CDD" id="cd01060">
    <property type="entry name" value="Membrane-FADS-like"/>
    <property type="match status" value="1"/>
</dbReference>
<dbReference type="EMBL" id="JAXCGZ010000348">
    <property type="protein sequence ID" value="KAK7086141.1"/>
    <property type="molecule type" value="Genomic_DNA"/>
</dbReference>
<dbReference type="InterPro" id="IPR053100">
    <property type="entry name" value="Cytochrome_b5-related"/>
</dbReference>
<dbReference type="Pfam" id="PF00487">
    <property type="entry name" value="FA_desaturase"/>
    <property type="match status" value="1"/>
</dbReference>
<keyword evidence="3 4" id="KW-0408">Iron</keyword>
<dbReference type="PANTHER" id="PTHR16740:SF1">
    <property type="entry name" value="CYTOCHROME B5-RELATED PROTEIN-RELATED"/>
    <property type="match status" value="1"/>
</dbReference>
<feature type="compositionally biased region" description="Basic and acidic residues" evidence="5">
    <location>
        <begin position="7"/>
        <end position="20"/>
    </location>
</feature>
<keyword evidence="4" id="KW-0472">Membrane</keyword>
<feature type="non-terminal residue" evidence="7">
    <location>
        <position position="325"/>
    </location>
</feature>
<evidence type="ECO:0000259" key="6">
    <source>
        <dbReference type="PROSITE" id="PS50255"/>
    </source>
</evidence>
<evidence type="ECO:0000256" key="4">
    <source>
        <dbReference type="RuleBase" id="RU362121"/>
    </source>
</evidence>
<dbReference type="InterPro" id="IPR001199">
    <property type="entry name" value="Cyt_B5-like_heme/steroid-bd"/>
</dbReference>
<keyword evidence="4" id="KW-0812">Transmembrane</keyword>
<dbReference type="InterPro" id="IPR036400">
    <property type="entry name" value="Cyt_B5-like_heme/steroid_sf"/>
</dbReference>
<dbReference type="PROSITE" id="PS50255">
    <property type="entry name" value="CYTOCHROME_B5_2"/>
    <property type="match status" value="1"/>
</dbReference>
<dbReference type="GO" id="GO:0020037">
    <property type="term" value="F:heme binding"/>
    <property type="evidence" value="ECO:0007669"/>
    <property type="project" value="UniProtKB-UniRule"/>
</dbReference>
<sequence length="325" mass="37550">MAPCEGVLHEETDSTREREGNGFGHDLNSSLPAGKFKDNPTDRDHPLKCSLKWMNGKRIDDDIGPYWRVHNKLYDLTDFIDRHPGGKTWLECTKGTDITEAFESSHISLAAERILPKYFVKDINTPRNSPYTFHENGFFRTLKGKVRPVLEKTGKGPDLRMILIQDGLLISFLTLACAGSLTPSYTLVILAGFILAMTSMCAHNFFHQKDNFRMYYFDLTFLSSYDWRISHGLSHHLFTNTRYDFEISVLEPFWEFLPRPEKKLLQRYGSYFYELLLIPIVLYLEALKRIILLIRKDVPLRSENFFPLIELVVMCLLAPTLGDAI</sequence>
<accession>A0AAN8XNX7</accession>
<dbReference type="Proteomes" id="UP001381693">
    <property type="component" value="Unassembled WGS sequence"/>
</dbReference>
<dbReference type="PROSITE" id="PS00191">
    <property type="entry name" value="CYTOCHROME_B5_1"/>
    <property type="match status" value="1"/>
</dbReference>
<evidence type="ECO:0000256" key="3">
    <source>
        <dbReference type="ARBA" id="ARBA00023004"/>
    </source>
</evidence>
<evidence type="ECO:0000256" key="1">
    <source>
        <dbReference type="ARBA" id="ARBA00022617"/>
    </source>
</evidence>
<proteinExistence type="inferred from homology"/>
<feature type="transmembrane region" description="Helical" evidence="4">
    <location>
        <begin position="271"/>
        <end position="292"/>
    </location>
</feature>
<gene>
    <name evidence="7" type="ORF">SK128_017207</name>
</gene>
<name>A0AAN8XNX7_HALRR</name>
<feature type="region of interest" description="Disordered" evidence="5">
    <location>
        <begin position="1"/>
        <end position="43"/>
    </location>
</feature>
<comment type="similarity">
    <text evidence="4">Belongs to the cytochrome b5 family.</text>
</comment>
<evidence type="ECO:0000256" key="5">
    <source>
        <dbReference type="SAM" id="MobiDB-lite"/>
    </source>
</evidence>
<dbReference type="Gene3D" id="3.10.120.10">
    <property type="entry name" value="Cytochrome b5-like heme/steroid binding domain"/>
    <property type="match status" value="1"/>
</dbReference>
<feature type="transmembrane region" description="Helical" evidence="4">
    <location>
        <begin position="187"/>
        <end position="206"/>
    </location>
</feature>
<protein>
    <recommendedName>
        <fullName evidence="6">Cytochrome b5 heme-binding domain-containing protein</fullName>
    </recommendedName>
</protein>
<dbReference type="InterPro" id="IPR005804">
    <property type="entry name" value="FA_desaturase_dom"/>
</dbReference>
<dbReference type="GO" id="GO:0006629">
    <property type="term" value="P:lipid metabolic process"/>
    <property type="evidence" value="ECO:0007669"/>
    <property type="project" value="InterPro"/>
</dbReference>
<feature type="domain" description="Cytochrome b5 heme-binding" evidence="6">
    <location>
        <begin position="69"/>
        <end position="124"/>
    </location>
</feature>
<dbReference type="InterPro" id="IPR018506">
    <property type="entry name" value="Cyt_B5_heme-BS"/>
</dbReference>
<organism evidence="7 8">
    <name type="scientific">Halocaridina rubra</name>
    <name type="common">Hawaiian red shrimp</name>
    <dbReference type="NCBI Taxonomy" id="373956"/>
    <lineage>
        <taxon>Eukaryota</taxon>
        <taxon>Metazoa</taxon>
        <taxon>Ecdysozoa</taxon>
        <taxon>Arthropoda</taxon>
        <taxon>Crustacea</taxon>
        <taxon>Multicrustacea</taxon>
        <taxon>Malacostraca</taxon>
        <taxon>Eumalacostraca</taxon>
        <taxon>Eucarida</taxon>
        <taxon>Decapoda</taxon>
        <taxon>Pleocyemata</taxon>
        <taxon>Caridea</taxon>
        <taxon>Atyoidea</taxon>
        <taxon>Atyidae</taxon>
        <taxon>Halocaridina</taxon>
    </lineage>
</organism>